<dbReference type="AlphaFoldDB" id="A5D0I0"/>
<feature type="transmembrane region" description="Helical" evidence="10">
    <location>
        <begin position="35"/>
        <end position="52"/>
    </location>
</feature>
<keyword evidence="4 10" id="KW-1003">Cell membrane</keyword>
<dbReference type="GO" id="GO:0005886">
    <property type="term" value="C:plasma membrane"/>
    <property type="evidence" value="ECO:0007669"/>
    <property type="project" value="UniProtKB-SubCell"/>
</dbReference>
<dbReference type="GO" id="GO:0006605">
    <property type="term" value="P:protein targeting"/>
    <property type="evidence" value="ECO:0007669"/>
    <property type="project" value="UniProtKB-UniRule"/>
</dbReference>
<keyword evidence="11" id="KW-0969">Cilium</keyword>
<evidence type="ECO:0000256" key="8">
    <source>
        <dbReference type="ARBA" id="ARBA00023143"/>
    </source>
</evidence>
<feature type="transmembrane region" description="Helical" evidence="10">
    <location>
        <begin position="219"/>
        <end position="242"/>
    </location>
</feature>
<feature type="transmembrane region" description="Helical" evidence="10">
    <location>
        <begin position="175"/>
        <end position="199"/>
    </location>
</feature>
<protein>
    <recommendedName>
        <fullName evidence="3 9">Flagellar biosynthetic protein FliR</fullName>
    </recommendedName>
</protein>
<evidence type="ECO:0000256" key="4">
    <source>
        <dbReference type="ARBA" id="ARBA00022475"/>
    </source>
</evidence>
<dbReference type="STRING" id="370438.PTH_2074"/>
<keyword evidence="6 10" id="KW-1133">Transmembrane helix</keyword>
<dbReference type="EMBL" id="AP009389">
    <property type="protein sequence ID" value="BAF60255.1"/>
    <property type="molecule type" value="Genomic_DNA"/>
</dbReference>
<name>A5D0I0_PELTS</name>
<dbReference type="HOGENOM" id="CLU_063626_2_3_9"/>
<accession>A5D0I0</accession>
<comment type="similarity">
    <text evidence="2 10">Belongs to the FliR/MopE/SpaR family.</text>
</comment>
<organism evidence="11 12">
    <name type="scientific">Pelotomaculum thermopropionicum (strain DSM 13744 / JCM 10971 / SI)</name>
    <dbReference type="NCBI Taxonomy" id="370438"/>
    <lineage>
        <taxon>Bacteria</taxon>
        <taxon>Bacillati</taxon>
        <taxon>Bacillota</taxon>
        <taxon>Clostridia</taxon>
        <taxon>Eubacteriales</taxon>
        <taxon>Desulfotomaculaceae</taxon>
        <taxon>Pelotomaculum</taxon>
    </lineage>
</organism>
<proteinExistence type="inferred from homology"/>
<dbReference type="Pfam" id="PF01311">
    <property type="entry name" value="Bac_export_1"/>
    <property type="match status" value="1"/>
</dbReference>
<dbReference type="NCBIfam" id="TIGR01400">
    <property type="entry name" value="fliR"/>
    <property type="match status" value="1"/>
</dbReference>
<dbReference type="KEGG" id="pth:PTH_2074"/>
<evidence type="ECO:0000256" key="9">
    <source>
        <dbReference type="NCBIfam" id="TIGR01400"/>
    </source>
</evidence>
<sequence>MPDLSYLAAFFLVFLRTAAFMTAGPLYALRGVPPLLKAAFCLALAAVIFPVLDLNEPLPLDAWGYGLAAARETGLGLLLGTAVTMILNSFRMAGQIIDFQIGYSMAALADPQYGTQNTLLSQYLYLLALVFFLVVDGHYSLIAGLVESYRLVPLNAAVFNGAAASVLLRMFSGSFAIALQVSAPVLAVLVICDLTLGFLARTAPQLNVFLTGFPVKIAAGLLTLSFLIPLLGTVLRSLLGLIERDLYTLMRVLV</sequence>
<evidence type="ECO:0000313" key="11">
    <source>
        <dbReference type="EMBL" id="BAF60255.1"/>
    </source>
</evidence>
<keyword evidence="5 10" id="KW-0812">Transmembrane</keyword>
<feature type="transmembrane region" description="Helical" evidence="10">
    <location>
        <begin position="64"/>
        <end position="87"/>
    </location>
</feature>
<reference evidence="12" key="1">
    <citation type="journal article" date="2008" name="Genome Res.">
        <title>The genome of Pelotomaculum thermopropionicum reveals niche-associated evolution in anaerobic microbiota.</title>
        <authorList>
            <person name="Kosaka T."/>
            <person name="Kato S."/>
            <person name="Shimoyama T."/>
            <person name="Ishii S."/>
            <person name="Abe T."/>
            <person name="Watanabe K."/>
        </authorList>
    </citation>
    <scope>NUCLEOTIDE SEQUENCE [LARGE SCALE GENOMIC DNA]</scope>
    <source>
        <strain evidence="12">DSM 13744 / JCM 10971 / SI</strain>
    </source>
</reference>
<dbReference type="InterPro" id="IPR006303">
    <property type="entry name" value="FliR"/>
</dbReference>
<dbReference type="InterPro" id="IPR002010">
    <property type="entry name" value="T3SS_IM_R"/>
</dbReference>
<dbReference type="PANTHER" id="PTHR30065">
    <property type="entry name" value="FLAGELLAR BIOSYNTHETIC PROTEIN FLIR"/>
    <property type="match status" value="1"/>
</dbReference>
<evidence type="ECO:0000313" key="12">
    <source>
        <dbReference type="Proteomes" id="UP000006556"/>
    </source>
</evidence>
<keyword evidence="7 10" id="KW-0472">Membrane</keyword>
<keyword evidence="8 10" id="KW-0975">Bacterial flagellum</keyword>
<evidence type="ECO:0000256" key="10">
    <source>
        <dbReference type="RuleBase" id="RU362071"/>
    </source>
</evidence>
<comment type="function">
    <text evidence="1 10">Role in flagellar biosynthesis.</text>
</comment>
<evidence type="ECO:0000256" key="6">
    <source>
        <dbReference type="ARBA" id="ARBA00022989"/>
    </source>
</evidence>
<evidence type="ECO:0000256" key="7">
    <source>
        <dbReference type="ARBA" id="ARBA00023136"/>
    </source>
</evidence>
<feature type="transmembrane region" description="Helical" evidence="10">
    <location>
        <begin position="123"/>
        <end position="142"/>
    </location>
</feature>
<dbReference type="eggNOG" id="COG1684">
    <property type="taxonomic scope" value="Bacteria"/>
</dbReference>
<feature type="transmembrane region" description="Helical" evidence="10">
    <location>
        <begin position="148"/>
        <end position="168"/>
    </location>
</feature>
<evidence type="ECO:0000256" key="3">
    <source>
        <dbReference type="ARBA" id="ARBA00021717"/>
    </source>
</evidence>
<dbReference type="PRINTS" id="PR00953">
    <property type="entry name" value="TYPE3IMRPROT"/>
</dbReference>
<keyword evidence="11" id="KW-0966">Cell projection</keyword>
<evidence type="ECO:0000256" key="2">
    <source>
        <dbReference type="ARBA" id="ARBA00009772"/>
    </source>
</evidence>
<dbReference type="GO" id="GO:0044780">
    <property type="term" value="P:bacterial-type flagellum assembly"/>
    <property type="evidence" value="ECO:0007669"/>
    <property type="project" value="UniProtKB-UniRule"/>
</dbReference>
<keyword evidence="11" id="KW-0282">Flagellum</keyword>
<dbReference type="Proteomes" id="UP000006556">
    <property type="component" value="Chromosome"/>
</dbReference>
<feature type="transmembrane region" description="Helical" evidence="10">
    <location>
        <begin position="6"/>
        <end position="28"/>
    </location>
</feature>
<keyword evidence="12" id="KW-1185">Reference proteome</keyword>
<evidence type="ECO:0000256" key="1">
    <source>
        <dbReference type="ARBA" id="ARBA00002578"/>
    </source>
</evidence>
<comment type="subcellular location">
    <subcellularLocation>
        <location evidence="10">Cell membrane</location>
        <topology evidence="10">Multi-pass membrane protein</topology>
    </subcellularLocation>
    <subcellularLocation>
        <location evidence="10">Bacterial flagellum basal body</location>
    </subcellularLocation>
</comment>
<dbReference type="PANTHER" id="PTHR30065:SF1">
    <property type="entry name" value="SURFACE PRESENTATION OF ANTIGENS PROTEIN SPAR"/>
    <property type="match status" value="1"/>
</dbReference>
<gene>
    <name evidence="11" type="primary">FliR</name>
    <name evidence="11" type="ordered locus">PTH_2074</name>
</gene>
<evidence type="ECO:0000256" key="5">
    <source>
        <dbReference type="ARBA" id="ARBA00022692"/>
    </source>
</evidence>
<dbReference type="GO" id="GO:0009425">
    <property type="term" value="C:bacterial-type flagellum basal body"/>
    <property type="evidence" value="ECO:0007669"/>
    <property type="project" value="UniProtKB-SubCell"/>
</dbReference>